<evidence type="ECO:0000256" key="4">
    <source>
        <dbReference type="ARBA" id="ARBA00022827"/>
    </source>
</evidence>
<evidence type="ECO:0000256" key="3">
    <source>
        <dbReference type="ARBA" id="ARBA00022630"/>
    </source>
</evidence>
<feature type="domain" description="Glucose-methanol-choline oxidoreductase N-terminal" evidence="6">
    <location>
        <begin position="77"/>
        <end position="100"/>
    </location>
</feature>
<reference evidence="7 8" key="1">
    <citation type="journal article" date="2019" name="Int. J. Syst. Evol. Microbiol.">
        <title>The Global Catalogue of Microorganisms (GCM) 10K type strain sequencing project: providing services to taxonomists for standard genome sequencing and annotation.</title>
        <authorList>
            <consortium name="The Broad Institute Genomics Platform"/>
            <consortium name="The Broad Institute Genome Sequencing Center for Infectious Disease"/>
            <person name="Wu L."/>
            <person name="Ma J."/>
        </authorList>
    </citation>
    <scope>NUCLEOTIDE SEQUENCE [LARGE SCALE GENOMIC DNA]</scope>
    <source>
        <strain evidence="7 8">JCM 15672</strain>
    </source>
</reference>
<dbReference type="Gene3D" id="3.50.50.60">
    <property type="entry name" value="FAD/NAD(P)-binding domain"/>
    <property type="match status" value="1"/>
</dbReference>
<comment type="caution">
    <text evidence="7">The sequence shown here is derived from an EMBL/GenBank/DDBJ whole genome shotgun (WGS) entry which is preliminary data.</text>
</comment>
<keyword evidence="4 5" id="KW-0274">FAD</keyword>
<evidence type="ECO:0000256" key="2">
    <source>
        <dbReference type="ARBA" id="ARBA00010790"/>
    </source>
</evidence>
<sequence length="531" mass="55998">MRTLVVGSGASGIPLAVRLSEDPRREVVLLEAGETESAPPAELRDASTVEGAMPGHPANWSHLGHLTPDLPYSIARGRILGGSSAINGSYFVRPRPTDCDFWAAAGGDDWSYPALLDTMRRIETDADYPDSPLHGSAGPMPISRPPQTNPAAVAFIAAATELGFGMEPDKNRPGPIGVGPVPSNIVAGERVSTARAYLGTSERSRIEILGRHHVLRVLIEDGRAIGVETTSGPVFGDEVVLAAGAIGTAHLLLASGVGPGAQLSALGIPVVADLPVGSAFTDHPDIPVGWRAKQAVFDPDERFAFPTALNFSSEIGSAPEGDLEILLAVKPIGYLLTGSVHPLAAGLGASLRHPIRTLSALSAISRRRATEQIRHRDDFQLIVGLQAPVGTGTITLESPDPHVPPRIDYRYLQHPHDLTRARLGVRTAVDLLESRAFSSVFASLSELSDAVLGDDDALNAWMLAHLGTAIHLCGTAPLGSVVDWEGRVHGVSGLRIADTSILPRVPTRGPFASAIIVGERIAEFMRGADPR</sequence>
<dbReference type="InterPro" id="IPR012132">
    <property type="entry name" value="GMC_OxRdtase"/>
</dbReference>
<evidence type="ECO:0000313" key="8">
    <source>
        <dbReference type="Proteomes" id="UP001501196"/>
    </source>
</evidence>
<name>A0ABN2U283_9MICO</name>
<organism evidence="7 8">
    <name type="scientific">Agromyces tropicus</name>
    <dbReference type="NCBI Taxonomy" id="555371"/>
    <lineage>
        <taxon>Bacteria</taxon>
        <taxon>Bacillati</taxon>
        <taxon>Actinomycetota</taxon>
        <taxon>Actinomycetes</taxon>
        <taxon>Micrococcales</taxon>
        <taxon>Microbacteriaceae</taxon>
        <taxon>Agromyces</taxon>
    </lineage>
</organism>
<dbReference type="InterPro" id="IPR000172">
    <property type="entry name" value="GMC_OxRdtase_N"/>
</dbReference>
<dbReference type="InterPro" id="IPR007867">
    <property type="entry name" value="GMC_OxRtase_C"/>
</dbReference>
<evidence type="ECO:0000256" key="5">
    <source>
        <dbReference type="RuleBase" id="RU003968"/>
    </source>
</evidence>
<dbReference type="PIRSF" id="PIRSF000137">
    <property type="entry name" value="Alcohol_oxidase"/>
    <property type="match status" value="1"/>
</dbReference>
<dbReference type="Pfam" id="PF05199">
    <property type="entry name" value="GMC_oxred_C"/>
    <property type="match status" value="1"/>
</dbReference>
<accession>A0ABN2U283</accession>
<dbReference type="InterPro" id="IPR036188">
    <property type="entry name" value="FAD/NAD-bd_sf"/>
</dbReference>
<dbReference type="SUPFAM" id="SSF51905">
    <property type="entry name" value="FAD/NAD(P)-binding domain"/>
    <property type="match status" value="1"/>
</dbReference>
<dbReference type="PROSITE" id="PS00623">
    <property type="entry name" value="GMC_OXRED_1"/>
    <property type="match status" value="1"/>
</dbReference>
<dbReference type="Gene3D" id="3.30.410.40">
    <property type="match status" value="1"/>
</dbReference>
<dbReference type="PANTHER" id="PTHR11552">
    <property type="entry name" value="GLUCOSE-METHANOL-CHOLINE GMC OXIDOREDUCTASE"/>
    <property type="match status" value="1"/>
</dbReference>
<evidence type="ECO:0000259" key="6">
    <source>
        <dbReference type="PROSITE" id="PS00623"/>
    </source>
</evidence>
<comment type="cofactor">
    <cofactor evidence="1">
        <name>FAD</name>
        <dbReference type="ChEBI" id="CHEBI:57692"/>
    </cofactor>
</comment>
<comment type="similarity">
    <text evidence="2 5">Belongs to the GMC oxidoreductase family.</text>
</comment>
<proteinExistence type="inferred from homology"/>
<gene>
    <name evidence="7" type="ORF">GCM10009819_07670</name>
</gene>
<protein>
    <submittedName>
        <fullName evidence="7">GMC family oxidoreductase N-terminal domain-containing protein</fullName>
    </submittedName>
</protein>
<dbReference type="SUPFAM" id="SSF54373">
    <property type="entry name" value="FAD-linked reductases, C-terminal domain"/>
    <property type="match status" value="1"/>
</dbReference>
<dbReference type="Proteomes" id="UP001501196">
    <property type="component" value="Unassembled WGS sequence"/>
</dbReference>
<keyword evidence="8" id="KW-1185">Reference proteome</keyword>
<dbReference type="EMBL" id="BAAAPW010000001">
    <property type="protein sequence ID" value="GAA2026893.1"/>
    <property type="molecule type" value="Genomic_DNA"/>
</dbReference>
<keyword evidence="3 5" id="KW-0285">Flavoprotein</keyword>
<dbReference type="PANTHER" id="PTHR11552:SF147">
    <property type="entry name" value="CHOLINE DEHYDROGENASE, MITOCHONDRIAL"/>
    <property type="match status" value="1"/>
</dbReference>
<evidence type="ECO:0000313" key="7">
    <source>
        <dbReference type="EMBL" id="GAA2026893.1"/>
    </source>
</evidence>
<dbReference type="Pfam" id="PF00732">
    <property type="entry name" value="GMC_oxred_N"/>
    <property type="match status" value="1"/>
</dbReference>
<evidence type="ECO:0000256" key="1">
    <source>
        <dbReference type="ARBA" id="ARBA00001974"/>
    </source>
</evidence>
<dbReference type="RefSeq" id="WP_344369583.1">
    <property type="nucleotide sequence ID" value="NZ_BAAAPW010000001.1"/>
</dbReference>